<dbReference type="WBParaSite" id="GPUH_0001070301-mRNA-1">
    <property type="protein sequence ID" value="GPUH_0001070301-mRNA-1"/>
    <property type="gene ID" value="GPUH_0001070301"/>
</dbReference>
<evidence type="ECO:0000313" key="3">
    <source>
        <dbReference type="EMBL" id="VDN17782.1"/>
    </source>
</evidence>
<reference evidence="5" key="1">
    <citation type="submission" date="2016-06" db="UniProtKB">
        <authorList>
            <consortium name="WormBaseParasite"/>
        </authorList>
    </citation>
    <scope>IDENTIFICATION</scope>
</reference>
<keyword evidence="2" id="KW-0812">Transmembrane</keyword>
<evidence type="ECO:0000256" key="2">
    <source>
        <dbReference type="SAM" id="Phobius"/>
    </source>
</evidence>
<feature type="region of interest" description="Disordered" evidence="1">
    <location>
        <begin position="74"/>
        <end position="115"/>
    </location>
</feature>
<sequence>MLNLKETNDQNYVRQLNFLNSWFIFSEQKEDDVVTRNLKANGARSLAEAVRGEEERECMEQVFLSRAVSSTAELSREHVDTADSTEFPVPPPRLKKHATKQSEQQNSPSEDHFSMRERWRKLDVSGAILRPFRSCKQCTNCSSCRRNATSTTVDVVEMERASNESDAGSQVGLTGRIRQYLPLVRGRQRSSSPPSDAVHTLAPDYTNKYDLSNEKELARREKRDRKALTKRLRARRRAELAIIAKHEAKQKTISNAIELLLQILRMMTSFAILVGNIRKTFIPAQFKWLKPGRHAYDNPELMMLWRCTVFLDVLLFWTNVVWAYCLQWHLCCRLGLLKFWTWIAILVLVGGIFMLLPMSHVQDNLDISWCRFTPNSTLSRYQPNW</sequence>
<proteinExistence type="predicted"/>
<dbReference type="Proteomes" id="UP000271098">
    <property type="component" value="Unassembled WGS sequence"/>
</dbReference>
<accession>A0A183DPP9</accession>
<keyword evidence="2" id="KW-1133">Transmembrane helix</keyword>
<gene>
    <name evidence="3" type="ORF">GPUH_LOCUS10690</name>
</gene>
<feature type="transmembrane region" description="Helical" evidence="2">
    <location>
        <begin position="303"/>
        <end position="324"/>
    </location>
</feature>
<feature type="transmembrane region" description="Helical" evidence="2">
    <location>
        <begin position="339"/>
        <end position="356"/>
    </location>
</feature>
<reference evidence="3 4" key="2">
    <citation type="submission" date="2018-11" db="EMBL/GenBank/DDBJ databases">
        <authorList>
            <consortium name="Pathogen Informatics"/>
        </authorList>
    </citation>
    <scope>NUCLEOTIDE SEQUENCE [LARGE SCALE GENOMIC DNA]</scope>
</reference>
<name>A0A183DPP9_9BILA</name>
<evidence type="ECO:0000256" key="1">
    <source>
        <dbReference type="SAM" id="MobiDB-lite"/>
    </source>
</evidence>
<evidence type="ECO:0000313" key="4">
    <source>
        <dbReference type="Proteomes" id="UP000271098"/>
    </source>
</evidence>
<keyword evidence="4" id="KW-1185">Reference proteome</keyword>
<dbReference type="OrthoDB" id="5803839at2759"/>
<keyword evidence="2" id="KW-0472">Membrane</keyword>
<dbReference type="EMBL" id="UYRT01078101">
    <property type="protein sequence ID" value="VDN17782.1"/>
    <property type="molecule type" value="Genomic_DNA"/>
</dbReference>
<dbReference type="AlphaFoldDB" id="A0A183DPP9"/>
<organism evidence="5">
    <name type="scientific">Gongylonema pulchrum</name>
    <dbReference type="NCBI Taxonomy" id="637853"/>
    <lineage>
        <taxon>Eukaryota</taxon>
        <taxon>Metazoa</taxon>
        <taxon>Ecdysozoa</taxon>
        <taxon>Nematoda</taxon>
        <taxon>Chromadorea</taxon>
        <taxon>Rhabditida</taxon>
        <taxon>Spirurina</taxon>
        <taxon>Spiruromorpha</taxon>
        <taxon>Spiruroidea</taxon>
        <taxon>Gongylonematidae</taxon>
        <taxon>Gongylonema</taxon>
    </lineage>
</organism>
<evidence type="ECO:0000313" key="5">
    <source>
        <dbReference type="WBParaSite" id="GPUH_0001070301-mRNA-1"/>
    </source>
</evidence>
<protein>
    <submittedName>
        <fullName evidence="5">G_PROTEIN_RECEP_F1_2 domain-containing protein</fullName>
    </submittedName>
</protein>